<feature type="transmembrane region" description="Helical" evidence="8">
    <location>
        <begin position="134"/>
        <end position="154"/>
    </location>
</feature>
<evidence type="ECO:0000256" key="2">
    <source>
        <dbReference type="ARBA" id="ARBA00022448"/>
    </source>
</evidence>
<feature type="transmembrane region" description="Helical" evidence="8">
    <location>
        <begin position="67"/>
        <end position="89"/>
    </location>
</feature>
<evidence type="ECO:0000256" key="1">
    <source>
        <dbReference type="ARBA" id="ARBA00004429"/>
    </source>
</evidence>
<comment type="similarity">
    <text evidence="8">Belongs to the binding-protein-dependent transport system permease family.</text>
</comment>
<dbReference type="PANTHER" id="PTHR43357:SF4">
    <property type="entry name" value="INNER MEMBRANE ABC TRANSPORTER PERMEASE PROTEIN YDCV"/>
    <property type="match status" value="1"/>
</dbReference>
<organism evidence="10 11">
    <name type="scientific">SAR324 cluster bacterium</name>
    <dbReference type="NCBI Taxonomy" id="2024889"/>
    <lineage>
        <taxon>Bacteria</taxon>
        <taxon>Deltaproteobacteria</taxon>
        <taxon>SAR324 cluster</taxon>
    </lineage>
</organism>
<keyword evidence="2 8" id="KW-0813">Transport</keyword>
<evidence type="ECO:0000256" key="3">
    <source>
        <dbReference type="ARBA" id="ARBA00022475"/>
    </source>
</evidence>
<dbReference type="Proteomes" id="UP000218113">
    <property type="component" value="Unassembled WGS sequence"/>
</dbReference>
<evidence type="ECO:0000259" key="9">
    <source>
        <dbReference type="PROSITE" id="PS50928"/>
    </source>
</evidence>
<name>A0A2A4T3P6_9DELT</name>
<dbReference type="AlphaFoldDB" id="A0A2A4T3P6"/>
<keyword evidence="4" id="KW-0997">Cell inner membrane</keyword>
<dbReference type="PROSITE" id="PS50928">
    <property type="entry name" value="ABC_TM1"/>
    <property type="match status" value="1"/>
</dbReference>
<evidence type="ECO:0000256" key="6">
    <source>
        <dbReference type="ARBA" id="ARBA00022989"/>
    </source>
</evidence>
<dbReference type="GO" id="GO:0055085">
    <property type="term" value="P:transmembrane transport"/>
    <property type="evidence" value="ECO:0007669"/>
    <property type="project" value="InterPro"/>
</dbReference>
<dbReference type="InterPro" id="IPR035906">
    <property type="entry name" value="MetI-like_sf"/>
</dbReference>
<evidence type="ECO:0000256" key="5">
    <source>
        <dbReference type="ARBA" id="ARBA00022692"/>
    </source>
</evidence>
<feature type="transmembrane region" description="Helical" evidence="8">
    <location>
        <begin position="232"/>
        <end position="254"/>
    </location>
</feature>
<evidence type="ECO:0000313" key="10">
    <source>
        <dbReference type="EMBL" id="PCI28148.1"/>
    </source>
</evidence>
<gene>
    <name evidence="10" type="ORF">COB67_06995</name>
</gene>
<keyword evidence="5 8" id="KW-0812">Transmembrane</keyword>
<evidence type="ECO:0000313" key="11">
    <source>
        <dbReference type="Proteomes" id="UP000218113"/>
    </source>
</evidence>
<dbReference type="PANTHER" id="PTHR43357">
    <property type="entry name" value="INNER MEMBRANE ABC TRANSPORTER PERMEASE PROTEIN YDCV"/>
    <property type="match status" value="1"/>
</dbReference>
<keyword evidence="6 8" id="KW-1133">Transmembrane helix</keyword>
<proteinExistence type="inferred from homology"/>
<dbReference type="GO" id="GO:0005886">
    <property type="term" value="C:plasma membrane"/>
    <property type="evidence" value="ECO:0007669"/>
    <property type="project" value="UniProtKB-SubCell"/>
</dbReference>
<feature type="transmembrane region" description="Helical" evidence="8">
    <location>
        <begin position="7"/>
        <end position="32"/>
    </location>
</feature>
<evidence type="ECO:0000256" key="4">
    <source>
        <dbReference type="ARBA" id="ARBA00022519"/>
    </source>
</evidence>
<dbReference type="SUPFAM" id="SSF161098">
    <property type="entry name" value="MetI-like"/>
    <property type="match status" value="1"/>
</dbReference>
<comment type="subcellular location">
    <subcellularLocation>
        <location evidence="1">Cell inner membrane</location>
        <topology evidence="1">Multi-pass membrane protein</topology>
    </subcellularLocation>
    <subcellularLocation>
        <location evidence="8">Cell membrane</location>
        <topology evidence="8">Multi-pass membrane protein</topology>
    </subcellularLocation>
</comment>
<sequence>MNFIWRWFFRLFCLAVFIYLIFPILVIIPMSFSSASFLTFPPPGYSLRWYEQFLNDQDWLDAAKNSISIAVVTTILATTLGVLASMGLVRGNFRGKAILTAFIVSPMVAPLIIAAAGMYFIYSKLSMVETFMGMVLAHTVLATPFVVVTISATLQSFDRSLENAAASLGANPVTTFFKVTLPIITPGIVSGALFAFVTSFDEVVIALFISGIEYRTLPVKMFEGIRFEINPTITVVATFLIVLSTGFLALMEYLRRRGEAMRGVKS</sequence>
<dbReference type="CDD" id="cd06261">
    <property type="entry name" value="TM_PBP2"/>
    <property type="match status" value="1"/>
</dbReference>
<evidence type="ECO:0000256" key="8">
    <source>
        <dbReference type="RuleBase" id="RU363032"/>
    </source>
</evidence>
<keyword evidence="3" id="KW-1003">Cell membrane</keyword>
<dbReference type="InterPro" id="IPR000515">
    <property type="entry name" value="MetI-like"/>
</dbReference>
<feature type="domain" description="ABC transmembrane type-1" evidence="9">
    <location>
        <begin position="63"/>
        <end position="251"/>
    </location>
</feature>
<feature type="transmembrane region" description="Helical" evidence="8">
    <location>
        <begin position="101"/>
        <end position="122"/>
    </location>
</feature>
<evidence type="ECO:0000256" key="7">
    <source>
        <dbReference type="ARBA" id="ARBA00023136"/>
    </source>
</evidence>
<dbReference type="Pfam" id="PF00528">
    <property type="entry name" value="BPD_transp_1"/>
    <property type="match status" value="1"/>
</dbReference>
<keyword evidence="7 8" id="KW-0472">Membrane</keyword>
<accession>A0A2A4T3P6</accession>
<dbReference type="EMBL" id="NVSR01000040">
    <property type="protein sequence ID" value="PCI28148.1"/>
    <property type="molecule type" value="Genomic_DNA"/>
</dbReference>
<protein>
    <submittedName>
        <fullName evidence="10">Polyamine ABC transporter permease</fullName>
    </submittedName>
</protein>
<dbReference type="Gene3D" id="1.10.3720.10">
    <property type="entry name" value="MetI-like"/>
    <property type="match status" value="1"/>
</dbReference>
<reference evidence="11" key="1">
    <citation type="submission" date="2017-08" db="EMBL/GenBank/DDBJ databases">
        <title>A dynamic microbial community with high functional redundancy inhabits the cold, oxic subseafloor aquifer.</title>
        <authorList>
            <person name="Tully B.J."/>
            <person name="Wheat C.G."/>
            <person name="Glazer B.T."/>
            <person name="Huber J.A."/>
        </authorList>
    </citation>
    <scope>NUCLEOTIDE SEQUENCE [LARGE SCALE GENOMIC DNA]</scope>
</reference>
<feature type="transmembrane region" description="Helical" evidence="8">
    <location>
        <begin position="188"/>
        <end position="212"/>
    </location>
</feature>
<comment type="caution">
    <text evidence="10">The sequence shown here is derived from an EMBL/GenBank/DDBJ whole genome shotgun (WGS) entry which is preliminary data.</text>
</comment>